<evidence type="ECO:0000313" key="1">
    <source>
        <dbReference type="Proteomes" id="UP000887565"/>
    </source>
</evidence>
<dbReference type="AlphaFoldDB" id="A0A915IHF7"/>
<sequence>MKKFSASRKLLNLKQV</sequence>
<organism evidence="1 2">
    <name type="scientific">Romanomermis culicivorax</name>
    <name type="common">Nematode worm</name>
    <dbReference type="NCBI Taxonomy" id="13658"/>
    <lineage>
        <taxon>Eukaryota</taxon>
        <taxon>Metazoa</taxon>
        <taxon>Ecdysozoa</taxon>
        <taxon>Nematoda</taxon>
        <taxon>Enoplea</taxon>
        <taxon>Dorylaimia</taxon>
        <taxon>Mermithida</taxon>
        <taxon>Mermithoidea</taxon>
        <taxon>Mermithidae</taxon>
        <taxon>Romanomermis</taxon>
    </lineage>
</organism>
<dbReference type="Proteomes" id="UP000887565">
    <property type="component" value="Unplaced"/>
</dbReference>
<protein>
    <submittedName>
        <fullName evidence="2">Uncharacterized protein</fullName>
    </submittedName>
</protein>
<proteinExistence type="predicted"/>
<evidence type="ECO:0000313" key="2">
    <source>
        <dbReference type="WBParaSite" id="nRc.2.0.1.t13283-RA"/>
    </source>
</evidence>
<dbReference type="WBParaSite" id="nRc.2.0.1.t13283-RA">
    <property type="protein sequence ID" value="nRc.2.0.1.t13283-RA"/>
    <property type="gene ID" value="nRc.2.0.1.g13283"/>
</dbReference>
<accession>A0A915IHF7</accession>
<keyword evidence="1" id="KW-1185">Reference proteome</keyword>
<reference evidence="2" key="1">
    <citation type="submission" date="2022-11" db="UniProtKB">
        <authorList>
            <consortium name="WormBaseParasite"/>
        </authorList>
    </citation>
    <scope>IDENTIFICATION</scope>
</reference>
<name>A0A915IHF7_ROMCU</name>